<evidence type="ECO:0000313" key="2">
    <source>
        <dbReference type="Proteomes" id="UP000663297"/>
    </source>
</evidence>
<accession>A0A7S8CZN2</accession>
<name>A0A7S8CZN2_FUSCU</name>
<reference evidence="1" key="1">
    <citation type="submission" date="2020-11" db="EMBL/GenBank/DDBJ databases">
        <title>The chromosome-scale genome resource for two endophytic Fusarium species: F. culmorum and F. pseudograminearum.</title>
        <authorList>
            <person name="Yuan Z."/>
        </authorList>
    </citation>
    <scope>NUCLEOTIDE SEQUENCE</scope>
    <source>
        <strain evidence="1">Class2-1B</strain>
    </source>
</reference>
<dbReference type="EMBL" id="CP064747">
    <property type="protein sequence ID" value="QPC59265.1"/>
    <property type="molecule type" value="Genomic_DNA"/>
</dbReference>
<organism evidence="1 2">
    <name type="scientific">Fusarium culmorum</name>
    <dbReference type="NCBI Taxonomy" id="5516"/>
    <lineage>
        <taxon>Eukaryota</taxon>
        <taxon>Fungi</taxon>
        <taxon>Dikarya</taxon>
        <taxon>Ascomycota</taxon>
        <taxon>Pezizomycotina</taxon>
        <taxon>Sordariomycetes</taxon>
        <taxon>Hypocreomycetidae</taxon>
        <taxon>Hypocreales</taxon>
        <taxon>Nectriaceae</taxon>
        <taxon>Fusarium</taxon>
    </lineage>
</organism>
<sequence>MSYLSVYLLDYLGVPLNHHSIFVKDAKDETEFVFYVIGNIQMGCIFEVRRQESDPRLSATFKKMTQIGVIAANDTPRFRTVCESNPPPKKQFNGIKRVDPKKPLRRCQDWERETIDILLEQGVLLNAS</sequence>
<dbReference type="Pfam" id="PF20174">
    <property type="entry name" value="DUF6540"/>
    <property type="match status" value="1"/>
</dbReference>
<dbReference type="AlphaFoldDB" id="A0A7S8CZN2"/>
<gene>
    <name evidence="1" type="ORF">HYE67_001496</name>
</gene>
<dbReference type="Proteomes" id="UP000663297">
    <property type="component" value="Chromosome 1"/>
</dbReference>
<protein>
    <submittedName>
        <fullName evidence="1">Uncharacterized protein</fullName>
    </submittedName>
</protein>
<dbReference type="InterPro" id="IPR046670">
    <property type="entry name" value="DUF6540"/>
</dbReference>
<evidence type="ECO:0000313" key="1">
    <source>
        <dbReference type="EMBL" id="QPC59265.1"/>
    </source>
</evidence>
<proteinExistence type="predicted"/>